<keyword evidence="4 7" id="KW-0812">Transmembrane</keyword>
<dbReference type="RefSeq" id="WP_064787847.1">
    <property type="nucleotide sequence ID" value="NZ_CP031555.1"/>
</dbReference>
<evidence type="ECO:0000313" key="9">
    <source>
        <dbReference type="Proteomes" id="UP000256971"/>
    </source>
</evidence>
<protein>
    <submittedName>
        <fullName evidence="8">DoxX family protein</fullName>
    </submittedName>
</protein>
<name>A0ABN5NCQ6_9PROT</name>
<dbReference type="Pfam" id="PF07681">
    <property type="entry name" value="DoxX"/>
    <property type="match status" value="1"/>
</dbReference>
<keyword evidence="9" id="KW-1185">Reference proteome</keyword>
<evidence type="ECO:0000256" key="2">
    <source>
        <dbReference type="ARBA" id="ARBA00006679"/>
    </source>
</evidence>
<evidence type="ECO:0000256" key="6">
    <source>
        <dbReference type="ARBA" id="ARBA00023136"/>
    </source>
</evidence>
<keyword evidence="5 7" id="KW-1133">Transmembrane helix</keyword>
<dbReference type="InterPro" id="IPR051907">
    <property type="entry name" value="DoxX-like_oxidoreductase"/>
</dbReference>
<feature type="transmembrane region" description="Helical" evidence="7">
    <location>
        <begin position="97"/>
        <end position="115"/>
    </location>
</feature>
<dbReference type="PANTHER" id="PTHR33452">
    <property type="entry name" value="OXIDOREDUCTASE CATD-RELATED"/>
    <property type="match status" value="1"/>
</dbReference>
<sequence length="155" mass="16402">MTSYNANTRSIIPALGNVWSSLQPPSPVIVRVTTGLLLVPHGAQKLFDAFGGYGLEGTAGWLESIGFVPGFLFALAIGLLEFVGGLLLTIGLLTRPVAAAVLVFMAIAVSTHLPAGYFWNEGGFEMPLMWGLLALSVLIQGGGKFSVDHKIGREF</sequence>
<keyword evidence="3" id="KW-1003">Cell membrane</keyword>
<evidence type="ECO:0000256" key="5">
    <source>
        <dbReference type="ARBA" id="ARBA00022989"/>
    </source>
</evidence>
<comment type="subcellular location">
    <subcellularLocation>
        <location evidence="1">Cell membrane</location>
        <topology evidence="1">Multi-pass membrane protein</topology>
    </subcellularLocation>
</comment>
<comment type="similarity">
    <text evidence="2">Belongs to the DoxX family.</text>
</comment>
<evidence type="ECO:0000256" key="4">
    <source>
        <dbReference type="ARBA" id="ARBA00022692"/>
    </source>
</evidence>
<keyword evidence="6 7" id="KW-0472">Membrane</keyword>
<feature type="transmembrane region" description="Helical" evidence="7">
    <location>
        <begin position="71"/>
        <end position="90"/>
    </location>
</feature>
<dbReference type="EMBL" id="CP031555">
    <property type="protein sequence ID" value="AXO13183.1"/>
    <property type="molecule type" value="Genomic_DNA"/>
</dbReference>
<evidence type="ECO:0000256" key="7">
    <source>
        <dbReference type="SAM" id="Phobius"/>
    </source>
</evidence>
<gene>
    <name evidence="8" type="ORF">DY252_02125</name>
</gene>
<accession>A0ABN5NCQ6</accession>
<reference evidence="8 9" key="1">
    <citation type="submission" date="2018-08" db="EMBL/GenBank/DDBJ databases">
        <title>Complete genome sequence of type strain Thalassospira indica MCCC 1A01103T, isolated from isolated from deep seawater of the Indian Ocean.</title>
        <authorList>
            <person name="Liu Y."/>
        </authorList>
    </citation>
    <scope>NUCLEOTIDE SEQUENCE [LARGE SCALE GENOMIC DNA]</scope>
    <source>
        <strain evidence="8 9">PB8BT</strain>
    </source>
</reference>
<evidence type="ECO:0000313" key="8">
    <source>
        <dbReference type="EMBL" id="AXO13183.1"/>
    </source>
</evidence>
<dbReference type="PANTHER" id="PTHR33452:SF1">
    <property type="entry name" value="INNER MEMBRANE PROTEIN YPHA-RELATED"/>
    <property type="match status" value="1"/>
</dbReference>
<dbReference type="Proteomes" id="UP000256971">
    <property type="component" value="Chromosome"/>
</dbReference>
<evidence type="ECO:0000256" key="1">
    <source>
        <dbReference type="ARBA" id="ARBA00004651"/>
    </source>
</evidence>
<organism evidence="8 9">
    <name type="scientific">Thalassospira indica</name>
    <dbReference type="NCBI Taxonomy" id="1891279"/>
    <lineage>
        <taxon>Bacteria</taxon>
        <taxon>Pseudomonadati</taxon>
        <taxon>Pseudomonadota</taxon>
        <taxon>Alphaproteobacteria</taxon>
        <taxon>Rhodospirillales</taxon>
        <taxon>Thalassospiraceae</taxon>
        <taxon>Thalassospira</taxon>
    </lineage>
</organism>
<dbReference type="InterPro" id="IPR032808">
    <property type="entry name" value="DoxX"/>
</dbReference>
<evidence type="ECO:0000256" key="3">
    <source>
        <dbReference type="ARBA" id="ARBA00022475"/>
    </source>
</evidence>
<proteinExistence type="inferred from homology"/>